<organism evidence="2 3">
    <name type="scientific">Microlunatus endophyticus</name>
    <dbReference type="NCBI Taxonomy" id="1716077"/>
    <lineage>
        <taxon>Bacteria</taxon>
        <taxon>Bacillati</taxon>
        <taxon>Actinomycetota</taxon>
        <taxon>Actinomycetes</taxon>
        <taxon>Propionibacteriales</taxon>
        <taxon>Propionibacteriaceae</taxon>
        <taxon>Microlunatus</taxon>
    </lineage>
</organism>
<reference evidence="2" key="2">
    <citation type="submission" date="2020-09" db="EMBL/GenBank/DDBJ databases">
        <authorList>
            <person name="Sun Q."/>
            <person name="Zhou Y."/>
        </authorList>
    </citation>
    <scope>NUCLEOTIDE SEQUENCE</scope>
    <source>
        <strain evidence="2">CGMCC 4.7306</strain>
    </source>
</reference>
<evidence type="ECO:0000313" key="3">
    <source>
        <dbReference type="Proteomes" id="UP000613840"/>
    </source>
</evidence>
<evidence type="ECO:0000313" key="2">
    <source>
        <dbReference type="EMBL" id="GGL72648.1"/>
    </source>
</evidence>
<reference evidence="2" key="1">
    <citation type="journal article" date="2014" name="Int. J. Syst. Evol. Microbiol.">
        <title>Complete genome sequence of Corynebacterium casei LMG S-19264T (=DSM 44701T), isolated from a smear-ripened cheese.</title>
        <authorList>
            <consortium name="US DOE Joint Genome Institute (JGI-PGF)"/>
            <person name="Walter F."/>
            <person name="Albersmeier A."/>
            <person name="Kalinowski J."/>
            <person name="Ruckert C."/>
        </authorList>
    </citation>
    <scope>NUCLEOTIDE SEQUENCE</scope>
    <source>
        <strain evidence="2">CGMCC 4.7306</strain>
    </source>
</reference>
<dbReference type="Proteomes" id="UP000613840">
    <property type="component" value="Unassembled WGS sequence"/>
</dbReference>
<dbReference type="AlphaFoldDB" id="A0A917SCL1"/>
<accession>A0A917SCL1</accession>
<dbReference type="EMBL" id="BMMZ01000009">
    <property type="protein sequence ID" value="GGL72648.1"/>
    <property type="molecule type" value="Genomic_DNA"/>
</dbReference>
<feature type="region of interest" description="Disordered" evidence="1">
    <location>
        <begin position="716"/>
        <end position="740"/>
    </location>
</feature>
<evidence type="ECO:0000256" key="1">
    <source>
        <dbReference type="SAM" id="MobiDB-lite"/>
    </source>
</evidence>
<gene>
    <name evidence="2" type="ORF">GCM10011575_33650</name>
</gene>
<sequence>MADDTTVTLTIAPELDGPPVRWAAEILTGRTGGTADGPSVELVAGDIGPQGYAYAASDDRLLITATDAVGASYGLVGLADQLSLAGDLRSAVAGLDGRSAAAAMPVRGIMRSFSSVDEDLGWFTSREFWVDYLDWIAQARFSRFHLTLGMQYNYGADLNGATDNYLCFAYPFFLDVPGWDVRAEGVSDEERDRNLEILKFIIAETKRRGLDFQMGLWNHAYDYGRNSVHRFPITGLTPDTHADYCAAAITELLRECPDIDGFSFRVHYEGGIPDEGHERFWGKVFDALSATGKPLQVDMHAKGVDDALLDAVDKPGLKPVLGAKYWAEHQGLPYHQASIRRMEESKPVPPGHELTAITEFSRRFTRYGYGDFLNTDRRTDLIFRVWPGTQKLLLWGDPALAAGYGRLSTFAGAIGIDVCEPLFFKGRKGSGVPGRRDPYIADDLRLGLADWTKYKYTYRLWGRKLYNPDAPADEWRGYLRQTYGDYAEAVEKALAPLSRILPLVTVVHGVGGSNNGNWPEMYTSLPVTQGVDPGHYGKDTETPPMWGTVSPFDPTTFYVINEWAADALAGRLDGRYTPLEVADWISGFVAEADEHVKILRSAPEPDPQLRRTAVDAVILSYLGSFFAARFRSAADYAIYQQTGDRTRLESALVANREARDAWIELIDASEGIYQSNLRFGPERNEHGNWADRLTAIEADVDAMARELKACADEPGRPARVAVPDRPASTGLQHQPPESYEPGDDVMLSVAPAANVTGVRLRYRHVNQAEHWETVDLEARSGQLVGTIPGDYTKSTYPLMYFFVVEHDNGAVALHPGFEADLANQPYYLIMPS</sequence>
<comment type="caution">
    <text evidence="2">The sequence shown here is derived from an EMBL/GenBank/DDBJ whole genome shotgun (WGS) entry which is preliminary data.</text>
</comment>
<keyword evidence="3" id="KW-1185">Reference proteome</keyword>
<dbReference type="RefSeq" id="WP_188896542.1">
    <property type="nucleotide sequence ID" value="NZ_BMMZ01000009.1"/>
</dbReference>
<name>A0A917SCL1_9ACTN</name>
<proteinExistence type="predicted"/>
<protein>
    <submittedName>
        <fullName evidence="2">Uncharacterized protein</fullName>
    </submittedName>
</protein>